<dbReference type="AlphaFoldDB" id="A0A3E0H384"/>
<dbReference type="InterPro" id="IPR054635">
    <property type="entry name" value="PA1571-like"/>
</dbReference>
<dbReference type="EMBL" id="QUNR01000004">
    <property type="protein sequence ID" value="REH36697.1"/>
    <property type="molecule type" value="Genomic_DNA"/>
</dbReference>
<evidence type="ECO:0000313" key="2">
    <source>
        <dbReference type="Proteomes" id="UP000256774"/>
    </source>
</evidence>
<protein>
    <submittedName>
        <fullName evidence="1">Uncharacterized protein</fullName>
    </submittedName>
</protein>
<keyword evidence="2" id="KW-1185">Reference proteome</keyword>
<evidence type="ECO:0000313" key="1">
    <source>
        <dbReference type="EMBL" id="REH36697.1"/>
    </source>
</evidence>
<reference evidence="1 2" key="1">
    <citation type="submission" date="2018-08" db="EMBL/GenBank/DDBJ databases">
        <title>Genomic Encyclopedia of Type Strains, Phase IV (KMG-IV): sequencing the most valuable type-strain genomes for metagenomic binning, comparative biology and taxonomic classification.</title>
        <authorList>
            <person name="Goeker M."/>
        </authorList>
    </citation>
    <scope>NUCLEOTIDE SEQUENCE [LARGE SCALE GENOMIC DNA]</scope>
    <source>
        <strain evidence="1 2">DSM 26022</strain>
    </source>
</reference>
<organism evidence="1 2">
    <name type="scientific">Paraperlucidibaca baekdonensis</name>
    <dbReference type="NCBI Taxonomy" id="748120"/>
    <lineage>
        <taxon>Bacteria</taxon>
        <taxon>Pseudomonadati</taxon>
        <taxon>Pseudomonadota</taxon>
        <taxon>Gammaproteobacteria</taxon>
        <taxon>Moraxellales</taxon>
        <taxon>Moraxellaceae</taxon>
        <taxon>Paraperlucidibaca</taxon>
    </lineage>
</organism>
<dbReference type="Proteomes" id="UP000256774">
    <property type="component" value="Unassembled WGS sequence"/>
</dbReference>
<name>A0A3E0H384_9GAMM</name>
<sequence length="58" mass="6577">MNTTTQHHNDSHQYSNAFQFAALVDDQGREIAITEEMIQQACAELAKRCHFPDSRQAA</sequence>
<dbReference type="RefSeq" id="WP_181899034.1">
    <property type="nucleotide sequence ID" value="NZ_QUNR01000004.1"/>
</dbReference>
<gene>
    <name evidence="1" type="ORF">DFR26_1832</name>
</gene>
<comment type="caution">
    <text evidence="1">The sequence shown here is derived from an EMBL/GenBank/DDBJ whole genome shotgun (WGS) entry which is preliminary data.</text>
</comment>
<proteinExistence type="predicted"/>
<dbReference type="NCBIfam" id="NF045613">
    <property type="entry name" value="PA1571_fam"/>
    <property type="match status" value="1"/>
</dbReference>
<accession>A0A3E0H384</accession>